<sequence length="458" mass="51182">MDPVEVTSPPSGILKVTLIQTRDVPFPTASYTPPGSGALRGPLPYAIVDFDKSQIISHARYPGLYEPPVWAGEEESSVHDMRSYTYCFDVTRQAELQIWLYQPAARGADVNTDVFLGKAVFRALLTETSEITREWLSLHNGVGAISIMAQFISAEPLTSMVSLEPFEVRSVSRKSLSSLANAVILRKKNTNLDYVSIVLRKDKHDSMALRPAATQIDNPFVVPLKFRIEVPPGKHYLLCAFLHRYDLSEYLESIECLELAEARFYAAQILCALDCLHDLKIVCDKLQPHNIYVDLTGYLVLGDFDLYIQNISSNRLPWPQPPFHDAETHAPNEIDKSDQQNVDGYLAPELLATKGDGHDVSPTADWWSFGVILHQMLTGCLPCNAANDADIPLSFLIPPNGIPLPQAAEDLLAKLLSRNPLQRLGANGSEEIKSHPFFDEIDWPKLLKTIFLDFDRLL</sequence>
<dbReference type="Pfam" id="PF00069">
    <property type="entry name" value="Pkinase"/>
    <property type="match status" value="1"/>
</dbReference>
<gene>
    <name evidence="7" type="ORF">N7460_005376</name>
</gene>
<evidence type="ECO:0000313" key="7">
    <source>
        <dbReference type="EMBL" id="KAJ6044021.1"/>
    </source>
</evidence>
<protein>
    <submittedName>
        <fullName evidence="7">Serine/threonine-protein kinase gad8</fullName>
    </submittedName>
</protein>
<dbReference type="Gene3D" id="1.10.510.10">
    <property type="entry name" value="Transferase(Phosphotransferase) domain 1"/>
    <property type="match status" value="1"/>
</dbReference>
<keyword evidence="2" id="KW-0808">Transferase</keyword>
<dbReference type="Gene3D" id="3.30.200.20">
    <property type="entry name" value="Phosphorylase Kinase, domain 1"/>
    <property type="match status" value="1"/>
</dbReference>
<dbReference type="Proteomes" id="UP001219568">
    <property type="component" value="Unassembled WGS sequence"/>
</dbReference>
<comment type="caution">
    <text evidence="7">The sequence shown here is derived from an EMBL/GenBank/DDBJ whole genome shotgun (WGS) entry which is preliminary data.</text>
</comment>
<dbReference type="GO" id="GO:0004674">
    <property type="term" value="F:protein serine/threonine kinase activity"/>
    <property type="evidence" value="ECO:0007669"/>
    <property type="project" value="UniProtKB-KW"/>
</dbReference>
<organism evidence="7 8">
    <name type="scientific">Penicillium canescens</name>
    <dbReference type="NCBI Taxonomy" id="5083"/>
    <lineage>
        <taxon>Eukaryota</taxon>
        <taxon>Fungi</taxon>
        <taxon>Dikarya</taxon>
        <taxon>Ascomycota</taxon>
        <taxon>Pezizomycotina</taxon>
        <taxon>Eurotiomycetes</taxon>
        <taxon>Eurotiomycetidae</taxon>
        <taxon>Eurotiales</taxon>
        <taxon>Aspergillaceae</taxon>
        <taxon>Penicillium</taxon>
    </lineage>
</organism>
<dbReference type="SUPFAM" id="SSF56112">
    <property type="entry name" value="Protein kinase-like (PK-like)"/>
    <property type="match status" value="1"/>
</dbReference>
<feature type="domain" description="Protein kinase" evidence="6">
    <location>
        <begin position="110"/>
        <end position="438"/>
    </location>
</feature>
<keyword evidence="4 7" id="KW-0418">Kinase</keyword>
<evidence type="ECO:0000256" key="1">
    <source>
        <dbReference type="ARBA" id="ARBA00022527"/>
    </source>
</evidence>
<dbReference type="PROSITE" id="PS50011">
    <property type="entry name" value="PROTEIN_KINASE_DOM"/>
    <property type="match status" value="1"/>
</dbReference>
<keyword evidence="3" id="KW-0547">Nucleotide-binding</keyword>
<keyword evidence="1" id="KW-0723">Serine/threonine-protein kinase</keyword>
<accession>A0AAD6N9N7</accession>
<dbReference type="GO" id="GO:0005524">
    <property type="term" value="F:ATP binding"/>
    <property type="evidence" value="ECO:0007669"/>
    <property type="project" value="UniProtKB-KW"/>
</dbReference>
<evidence type="ECO:0000256" key="3">
    <source>
        <dbReference type="ARBA" id="ARBA00022741"/>
    </source>
</evidence>
<keyword evidence="5" id="KW-0067">ATP-binding</keyword>
<dbReference type="AlphaFoldDB" id="A0AAD6N9N7"/>
<dbReference type="InterPro" id="IPR011009">
    <property type="entry name" value="Kinase-like_dom_sf"/>
</dbReference>
<evidence type="ECO:0000313" key="8">
    <source>
        <dbReference type="Proteomes" id="UP001219568"/>
    </source>
</evidence>
<name>A0AAD6N9N7_PENCN</name>
<dbReference type="PANTHER" id="PTHR24351">
    <property type="entry name" value="RIBOSOMAL PROTEIN S6 KINASE"/>
    <property type="match status" value="1"/>
</dbReference>
<evidence type="ECO:0000256" key="5">
    <source>
        <dbReference type="ARBA" id="ARBA00022840"/>
    </source>
</evidence>
<evidence type="ECO:0000256" key="4">
    <source>
        <dbReference type="ARBA" id="ARBA00022777"/>
    </source>
</evidence>
<keyword evidence="8" id="KW-1185">Reference proteome</keyword>
<reference evidence="7" key="2">
    <citation type="submission" date="2023-01" db="EMBL/GenBank/DDBJ databases">
        <authorList>
            <person name="Petersen C."/>
        </authorList>
    </citation>
    <scope>NUCLEOTIDE SEQUENCE</scope>
    <source>
        <strain evidence="7">IBT 15450</strain>
    </source>
</reference>
<proteinExistence type="predicted"/>
<evidence type="ECO:0000256" key="2">
    <source>
        <dbReference type="ARBA" id="ARBA00022679"/>
    </source>
</evidence>
<dbReference type="InterPro" id="IPR000719">
    <property type="entry name" value="Prot_kinase_dom"/>
</dbReference>
<dbReference type="EMBL" id="JAQJZL010000004">
    <property type="protein sequence ID" value="KAJ6044021.1"/>
    <property type="molecule type" value="Genomic_DNA"/>
</dbReference>
<reference evidence="7" key="1">
    <citation type="journal article" date="2023" name="IMA Fungus">
        <title>Comparative genomic study of the Penicillium genus elucidates a diverse pangenome and 15 lateral gene transfer events.</title>
        <authorList>
            <person name="Petersen C."/>
            <person name="Sorensen T."/>
            <person name="Nielsen M.R."/>
            <person name="Sondergaard T.E."/>
            <person name="Sorensen J.L."/>
            <person name="Fitzpatrick D.A."/>
            <person name="Frisvad J.C."/>
            <person name="Nielsen K.L."/>
        </authorList>
    </citation>
    <scope>NUCLEOTIDE SEQUENCE</scope>
    <source>
        <strain evidence="7">IBT 15450</strain>
    </source>
</reference>
<evidence type="ECO:0000259" key="6">
    <source>
        <dbReference type="PROSITE" id="PS50011"/>
    </source>
</evidence>
<dbReference type="SMART" id="SM00220">
    <property type="entry name" value="S_TKc"/>
    <property type="match status" value="1"/>
</dbReference>